<feature type="compositionally biased region" description="Low complexity" evidence="1">
    <location>
        <begin position="114"/>
        <end position="143"/>
    </location>
</feature>
<accession>A0A813YYX0</accession>
<dbReference type="AlphaFoldDB" id="A0A813YYX0"/>
<sequence>MRNKLIHNISSCTLTPAEERLLYRDWSFCVKQKLTEIEDFKTDIEINIMRLETHCHPSVFATICRHMHDYSNKFIKNIRDEEFAAIKYLKNNPNITISRVDKGNAINRLRRHPQQQSLPQHQQPQQLQEQRQQQRLQQLQQQRQEQRQQQRRQQQLQ</sequence>
<evidence type="ECO:0000256" key="1">
    <source>
        <dbReference type="SAM" id="MobiDB-lite"/>
    </source>
</evidence>
<name>A0A813YYX0_9BILA</name>
<gene>
    <name evidence="2" type="ORF">IZO911_LOCUS11765</name>
</gene>
<evidence type="ECO:0000313" key="3">
    <source>
        <dbReference type="Proteomes" id="UP000663860"/>
    </source>
</evidence>
<organism evidence="2 3">
    <name type="scientific">Adineta steineri</name>
    <dbReference type="NCBI Taxonomy" id="433720"/>
    <lineage>
        <taxon>Eukaryota</taxon>
        <taxon>Metazoa</taxon>
        <taxon>Spiralia</taxon>
        <taxon>Gnathifera</taxon>
        <taxon>Rotifera</taxon>
        <taxon>Eurotatoria</taxon>
        <taxon>Bdelloidea</taxon>
        <taxon>Adinetida</taxon>
        <taxon>Adinetidae</taxon>
        <taxon>Adineta</taxon>
    </lineage>
</organism>
<protein>
    <submittedName>
        <fullName evidence="2">Uncharacterized protein</fullName>
    </submittedName>
</protein>
<dbReference type="EMBL" id="CAJNOE010000089">
    <property type="protein sequence ID" value="CAF0891857.1"/>
    <property type="molecule type" value="Genomic_DNA"/>
</dbReference>
<proteinExistence type="predicted"/>
<reference evidence="2" key="1">
    <citation type="submission" date="2021-02" db="EMBL/GenBank/DDBJ databases">
        <authorList>
            <person name="Nowell W R."/>
        </authorList>
    </citation>
    <scope>NUCLEOTIDE SEQUENCE</scope>
</reference>
<feature type="region of interest" description="Disordered" evidence="1">
    <location>
        <begin position="113"/>
        <end position="157"/>
    </location>
</feature>
<comment type="caution">
    <text evidence="2">The sequence shown here is derived from an EMBL/GenBank/DDBJ whole genome shotgun (WGS) entry which is preliminary data.</text>
</comment>
<evidence type="ECO:0000313" key="2">
    <source>
        <dbReference type="EMBL" id="CAF0891857.1"/>
    </source>
</evidence>
<dbReference type="Proteomes" id="UP000663860">
    <property type="component" value="Unassembled WGS sequence"/>
</dbReference>